<proteinExistence type="predicted"/>
<evidence type="ECO:0000313" key="1">
    <source>
        <dbReference type="EMBL" id="MBE5024488.1"/>
    </source>
</evidence>
<sequence>MENTLCDISALLFWRIPPIVRLLTLGPADEDPLCHLVDPVRLERMRHDLVDGTRLAGLINGPASWHTHLGVEAEPLLAAAPLLAAFTDAPIDLLVAESTERRHSSLVRPRVWTGALPSETLFQPAPGLTVVPPALALQQVTARSSLGRTIALASELCGVFSAYQPPQPLADMLQDLFDEGRLIPYGGWGAAADNNGRLTGLWSRPPLATPAGLVRSAEESGASRGRARLEQAAGLVHPGAASPFEVQAGMLLGLSRRRGGESLGDFQHNRRIALTPNAARVAERHVCSCDLFYRGAVDPKLMGIDVECQSSAHHFGTRSSASDANRATALQLMGIEVVQLTYAQLADPARFKIFSALLAEKLGLPYHEKTDAQLAAQTRLRAEILTDWGRLPLA</sequence>
<comment type="caution">
    <text evidence="1">The sequence shown here is derived from an EMBL/GenBank/DDBJ whole genome shotgun (WGS) entry which is preliminary data.</text>
</comment>
<evidence type="ECO:0000313" key="2">
    <source>
        <dbReference type="Proteomes" id="UP001194273"/>
    </source>
</evidence>
<name>A0ABR9QTU8_9ACTN</name>
<evidence type="ECO:0008006" key="3">
    <source>
        <dbReference type="Google" id="ProtNLM"/>
    </source>
</evidence>
<dbReference type="RefSeq" id="WP_193530008.1">
    <property type="nucleotide sequence ID" value="NZ_JADCJZ010000002.1"/>
</dbReference>
<reference evidence="1 2" key="1">
    <citation type="submission" date="2020-10" db="EMBL/GenBank/DDBJ databases">
        <title>ChiBAC.</title>
        <authorList>
            <person name="Zenner C."/>
            <person name="Hitch T.C.A."/>
            <person name="Clavel T."/>
        </authorList>
    </citation>
    <scope>NUCLEOTIDE SEQUENCE [LARGE SCALE GENOMIC DNA]</scope>
    <source>
        <strain evidence="1 2">DSM 107455</strain>
    </source>
</reference>
<organism evidence="1 2">
    <name type="scientific">Thermophilibacter gallinarum</name>
    <dbReference type="NCBI Taxonomy" id="2779357"/>
    <lineage>
        <taxon>Bacteria</taxon>
        <taxon>Bacillati</taxon>
        <taxon>Actinomycetota</taxon>
        <taxon>Coriobacteriia</taxon>
        <taxon>Coriobacteriales</taxon>
        <taxon>Atopobiaceae</taxon>
        <taxon>Thermophilibacter</taxon>
    </lineage>
</organism>
<accession>A0ABR9QTU8</accession>
<dbReference type="Proteomes" id="UP001194273">
    <property type="component" value="Unassembled WGS sequence"/>
</dbReference>
<dbReference type="EMBL" id="JADCJZ010000002">
    <property type="protein sequence ID" value="MBE5024488.1"/>
    <property type="molecule type" value="Genomic_DNA"/>
</dbReference>
<gene>
    <name evidence="1" type="ORF">INF26_06450</name>
</gene>
<protein>
    <recommendedName>
        <fullName evidence="3">DUF559 domain-containing protein</fullName>
    </recommendedName>
</protein>
<keyword evidence="2" id="KW-1185">Reference proteome</keyword>